<dbReference type="EMBL" id="ASRX01000012">
    <property type="protein sequence ID" value="EYF07082.1"/>
    <property type="molecule type" value="Genomic_DNA"/>
</dbReference>
<proteinExistence type="predicted"/>
<sequence>MKVGWVTAASPLHEIQEGTTVRHALRETRISTLHSPCRTWK</sequence>
<evidence type="ECO:0000313" key="1">
    <source>
        <dbReference type="EMBL" id="EYF07082.1"/>
    </source>
</evidence>
<name>A0A017TDW9_9BACT</name>
<reference evidence="1 2" key="1">
    <citation type="submission" date="2013-05" db="EMBL/GenBank/DDBJ databases">
        <title>Genome assembly of Chondromyces apiculatus DSM 436.</title>
        <authorList>
            <person name="Sharma G."/>
            <person name="Khatri I."/>
            <person name="Kaur C."/>
            <person name="Mayilraj S."/>
            <person name="Subramanian S."/>
        </authorList>
    </citation>
    <scope>NUCLEOTIDE SEQUENCE [LARGE SCALE GENOMIC DNA]</scope>
    <source>
        <strain evidence="1 2">DSM 436</strain>
    </source>
</reference>
<keyword evidence="2" id="KW-1185">Reference proteome</keyword>
<protein>
    <submittedName>
        <fullName evidence="1">Uncharacterized protein</fullName>
    </submittedName>
</protein>
<gene>
    <name evidence="1" type="ORF">CAP_1013</name>
</gene>
<organism evidence="1 2">
    <name type="scientific">Chondromyces apiculatus DSM 436</name>
    <dbReference type="NCBI Taxonomy" id="1192034"/>
    <lineage>
        <taxon>Bacteria</taxon>
        <taxon>Pseudomonadati</taxon>
        <taxon>Myxococcota</taxon>
        <taxon>Polyangia</taxon>
        <taxon>Polyangiales</taxon>
        <taxon>Polyangiaceae</taxon>
        <taxon>Chondromyces</taxon>
    </lineage>
</organism>
<comment type="caution">
    <text evidence="1">The sequence shown here is derived from an EMBL/GenBank/DDBJ whole genome shotgun (WGS) entry which is preliminary data.</text>
</comment>
<dbReference type="Proteomes" id="UP000019678">
    <property type="component" value="Unassembled WGS sequence"/>
</dbReference>
<evidence type="ECO:0000313" key="2">
    <source>
        <dbReference type="Proteomes" id="UP000019678"/>
    </source>
</evidence>
<dbReference type="AlphaFoldDB" id="A0A017TDW9"/>
<accession>A0A017TDW9</accession>